<dbReference type="InterPro" id="IPR002811">
    <property type="entry name" value="Asp_DH"/>
</dbReference>
<gene>
    <name evidence="6" type="primary">nadX</name>
    <name evidence="9" type="ORF">CIT31_29355</name>
</gene>
<dbReference type="PIRSF" id="PIRSF005227">
    <property type="entry name" value="Asp_dh_NAD_syn"/>
    <property type="match status" value="1"/>
</dbReference>
<proteinExistence type="inferred from homology"/>
<evidence type="ECO:0000256" key="3">
    <source>
        <dbReference type="ARBA" id="ARBA00022857"/>
    </source>
</evidence>
<dbReference type="InterPro" id="IPR020626">
    <property type="entry name" value="Asp_DH_prok"/>
</dbReference>
<dbReference type="GO" id="GO:0009435">
    <property type="term" value="P:NAD+ biosynthetic process"/>
    <property type="evidence" value="ECO:0007669"/>
    <property type="project" value="UniProtKB-UniRule"/>
</dbReference>
<dbReference type="NCBIfam" id="NF009828">
    <property type="entry name" value="PRK13303.1-3"/>
    <property type="match status" value="1"/>
</dbReference>
<accession>A0A271K8W5</accession>
<comment type="function">
    <text evidence="6">Specifically catalyzes the NAD or NADP-dependent dehydrogenation of L-aspartate to iminoaspartate.</text>
</comment>
<evidence type="ECO:0000256" key="6">
    <source>
        <dbReference type="HAMAP-Rule" id="MF_01265"/>
    </source>
</evidence>
<dbReference type="UniPathway" id="UPA00253">
    <property type="reaction ID" value="UER00456"/>
</dbReference>
<comment type="pathway">
    <text evidence="6">Cofactor biosynthesis; NAD(+) biosynthesis; iminoaspartate from L-aspartate (dehydrogenase route): step 1/1.</text>
</comment>
<feature type="active site" evidence="6">
    <location>
        <position position="227"/>
    </location>
</feature>
<keyword evidence="5 6" id="KW-0520">NAD</keyword>
<dbReference type="HAMAP" id="MF_01265">
    <property type="entry name" value="NadX"/>
    <property type="match status" value="1"/>
</dbReference>
<evidence type="ECO:0000259" key="7">
    <source>
        <dbReference type="Pfam" id="PF01958"/>
    </source>
</evidence>
<dbReference type="Proteomes" id="UP000215931">
    <property type="component" value="Unassembled WGS sequence"/>
</dbReference>
<protein>
    <recommendedName>
        <fullName evidence="6">L-aspartate dehydrogenase</fullName>
        <ecNumber evidence="6">1.4.1.21</ecNumber>
    </recommendedName>
</protein>
<dbReference type="OrthoDB" id="8456681at2"/>
<dbReference type="SUPFAM" id="SSF51735">
    <property type="entry name" value="NAD(P)-binding Rossmann-fold domains"/>
    <property type="match status" value="1"/>
</dbReference>
<comment type="catalytic activity">
    <reaction evidence="6">
        <text>L-aspartate + NADP(+) + H2O = oxaloacetate + NH4(+) + NADPH + H(+)</text>
        <dbReference type="Rhea" id="RHEA:11784"/>
        <dbReference type="ChEBI" id="CHEBI:15377"/>
        <dbReference type="ChEBI" id="CHEBI:15378"/>
        <dbReference type="ChEBI" id="CHEBI:16452"/>
        <dbReference type="ChEBI" id="CHEBI:28938"/>
        <dbReference type="ChEBI" id="CHEBI:29991"/>
        <dbReference type="ChEBI" id="CHEBI:57783"/>
        <dbReference type="ChEBI" id="CHEBI:58349"/>
        <dbReference type="EC" id="1.4.1.21"/>
    </reaction>
</comment>
<dbReference type="EMBL" id="NPKH01000037">
    <property type="protein sequence ID" value="PAP92090.1"/>
    <property type="molecule type" value="Genomic_DNA"/>
</dbReference>
<dbReference type="InterPro" id="IPR005106">
    <property type="entry name" value="Asp/hSer_DH_NAD-bd"/>
</dbReference>
<evidence type="ECO:0000313" key="9">
    <source>
        <dbReference type="EMBL" id="PAP92090.1"/>
    </source>
</evidence>
<dbReference type="Gene3D" id="3.40.50.720">
    <property type="entry name" value="NAD(P)-binding Rossmann-like Domain"/>
    <property type="match status" value="1"/>
</dbReference>
<comment type="miscellaneous">
    <text evidence="6">The iminoaspartate product is unstable in aqueous solution and can decompose to oxaloacetate and ammonia.</text>
</comment>
<sequence>MTQAATARDRKMRLCLIGAGAIGQRVAEFVGQRLAQSMELVAIAERPGINVQPWWTGPVLSSPTELAGMRPDIVLEAASRQAVKEWGEAALRCARKFIICSASALTDDGLREALLTTAHTSGSQLVVPHGALGGLHALSAASLLPLDQVTHIISKPPAAWKGTAAETGFDLSNLPIATTLFEGSAREAASSYPANANAVVLSSLAGIGLDRTLVRLVADPAARRNIHEVTALGAFGALSFRIENEPMPTNAKTSDMAALSLVKLLESEAGTLVV</sequence>
<feature type="binding site" evidence="6">
    <location>
        <position position="131"/>
    </location>
    <ligand>
        <name>NAD(+)</name>
        <dbReference type="ChEBI" id="CHEBI:57540"/>
    </ligand>
</feature>
<comment type="catalytic activity">
    <reaction evidence="6">
        <text>L-aspartate + NAD(+) + H2O = oxaloacetate + NH4(+) + NADH + H(+)</text>
        <dbReference type="Rhea" id="RHEA:11788"/>
        <dbReference type="ChEBI" id="CHEBI:15377"/>
        <dbReference type="ChEBI" id="CHEBI:15378"/>
        <dbReference type="ChEBI" id="CHEBI:16452"/>
        <dbReference type="ChEBI" id="CHEBI:28938"/>
        <dbReference type="ChEBI" id="CHEBI:29991"/>
        <dbReference type="ChEBI" id="CHEBI:57540"/>
        <dbReference type="ChEBI" id="CHEBI:57945"/>
        <dbReference type="EC" id="1.4.1.21"/>
    </reaction>
</comment>
<keyword evidence="4 6" id="KW-0560">Oxidoreductase</keyword>
<dbReference type="GO" id="GO:0051287">
    <property type="term" value="F:NAD binding"/>
    <property type="evidence" value="ECO:0007669"/>
    <property type="project" value="UniProtKB-UniRule"/>
</dbReference>
<evidence type="ECO:0000313" key="10">
    <source>
        <dbReference type="Proteomes" id="UP000215931"/>
    </source>
</evidence>
<comment type="caution">
    <text evidence="9">The sequence shown here is derived from an EMBL/GenBank/DDBJ whole genome shotgun (WGS) entry which is preliminary data.</text>
</comment>
<evidence type="ECO:0000256" key="4">
    <source>
        <dbReference type="ARBA" id="ARBA00023002"/>
    </source>
</evidence>
<evidence type="ECO:0000256" key="1">
    <source>
        <dbReference type="ARBA" id="ARBA00008331"/>
    </source>
</evidence>
<dbReference type="RefSeq" id="WP_095521414.1">
    <property type="nucleotide sequence ID" value="NZ_NPKH01000037.1"/>
</dbReference>
<dbReference type="GO" id="GO:0033735">
    <property type="term" value="F:aspartate dehydrogenase [NAD(P)+] activity"/>
    <property type="evidence" value="ECO:0007669"/>
    <property type="project" value="UniProtKB-EC"/>
</dbReference>
<dbReference type="Pfam" id="PF01958">
    <property type="entry name" value="Asp_DH_C"/>
    <property type="match status" value="1"/>
</dbReference>
<dbReference type="AlphaFoldDB" id="A0A271K8W5"/>
<organism evidence="9 10">
    <name type="scientific">Mesorhizobium wenxiniae</name>
    <dbReference type="NCBI Taxonomy" id="2014805"/>
    <lineage>
        <taxon>Bacteria</taxon>
        <taxon>Pseudomonadati</taxon>
        <taxon>Pseudomonadota</taxon>
        <taxon>Alphaproteobacteria</taxon>
        <taxon>Hyphomicrobiales</taxon>
        <taxon>Phyllobacteriaceae</taxon>
        <taxon>Mesorhizobium</taxon>
    </lineage>
</organism>
<dbReference type="InterPro" id="IPR036291">
    <property type="entry name" value="NAD(P)-bd_dom_sf"/>
</dbReference>
<dbReference type="EC" id="1.4.1.21" evidence="6"/>
<feature type="binding site" evidence="6">
    <location>
        <position position="197"/>
    </location>
    <ligand>
        <name>NAD(+)</name>
        <dbReference type="ChEBI" id="CHEBI:57540"/>
    </ligand>
</feature>
<keyword evidence="3 6" id="KW-0521">NADP</keyword>
<dbReference type="InterPro" id="IPR011182">
    <property type="entry name" value="L-Asp_DH"/>
</dbReference>
<dbReference type="SUPFAM" id="SSF55347">
    <property type="entry name" value="Glyceraldehyde-3-phosphate dehydrogenase-like, C-terminal domain"/>
    <property type="match status" value="1"/>
</dbReference>
<evidence type="ECO:0000256" key="2">
    <source>
        <dbReference type="ARBA" id="ARBA00022642"/>
    </source>
</evidence>
<dbReference type="Gene3D" id="3.30.360.10">
    <property type="entry name" value="Dihydrodipicolinate Reductase, domain 2"/>
    <property type="match status" value="1"/>
</dbReference>
<dbReference type="PANTHER" id="PTHR31873">
    <property type="entry name" value="L-ASPARTATE DEHYDROGENASE-RELATED"/>
    <property type="match status" value="1"/>
</dbReference>
<dbReference type="Pfam" id="PF03447">
    <property type="entry name" value="NAD_binding_3"/>
    <property type="match status" value="1"/>
</dbReference>
<name>A0A271K8W5_9HYPH</name>
<reference evidence="9 10" key="1">
    <citation type="submission" date="2017-08" db="EMBL/GenBank/DDBJ databases">
        <title>Mesorhizobium wenxinae sp. nov., a novel rhizobial species isolated from root nodules of chickpea (Cicer arietinum L.).</title>
        <authorList>
            <person name="Zhang J."/>
        </authorList>
    </citation>
    <scope>NUCLEOTIDE SEQUENCE [LARGE SCALE GENOMIC DNA]</scope>
    <source>
        <strain evidence="10">WYCCWR 10019</strain>
    </source>
</reference>
<keyword evidence="2 6" id="KW-0662">Pyridine nucleotide biosynthesis</keyword>
<dbReference type="GO" id="GO:0050661">
    <property type="term" value="F:NADP binding"/>
    <property type="evidence" value="ECO:0007669"/>
    <property type="project" value="UniProtKB-UniRule"/>
</dbReference>
<evidence type="ECO:0000256" key="5">
    <source>
        <dbReference type="ARBA" id="ARBA00023027"/>
    </source>
</evidence>
<comment type="similarity">
    <text evidence="1 6">Belongs to the L-aspartate dehydrogenase family.</text>
</comment>
<feature type="domain" description="Aspartate/homoserine dehydrogenase NAD-binding" evidence="8">
    <location>
        <begin position="18"/>
        <end position="128"/>
    </location>
</feature>
<feature type="domain" description="Aspartate dehydrogenase" evidence="7">
    <location>
        <begin position="177"/>
        <end position="262"/>
    </location>
</feature>
<dbReference type="GO" id="GO:0016639">
    <property type="term" value="F:oxidoreductase activity, acting on the CH-NH2 group of donors, NAD or NADP as acceptor"/>
    <property type="evidence" value="ECO:0007669"/>
    <property type="project" value="UniProtKB-UniRule"/>
</dbReference>
<dbReference type="PANTHER" id="PTHR31873:SF6">
    <property type="entry name" value="ASPARTATE DEHYDROGENASE DOMAIN-CONTAINING PROTEIN"/>
    <property type="match status" value="1"/>
</dbReference>
<keyword evidence="10" id="KW-1185">Reference proteome</keyword>
<evidence type="ECO:0000259" key="8">
    <source>
        <dbReference type="Pfam" id="PF03447"/>
    </source>
</evidence>